<dbReference type="STRING" id="1221500.ABE65_003515"/>
<feature type="transmembrane region" description="Helical" evidence="6">
    <location>
        <begin position="228"/>
        <end position="254"/>
    </location>
</feature>
<keyword evidence="3 6" id="KW-0812">Transmembrane</keyword>
<dbReference type="RefSeq" id="WP_066391356.1">
    <property type="nucleotide sequence ID" value="NZ_CP015378.1"/>
</dbReference>
<protein>
    <recommendedName>
        <fullName evidence="7">ABC-2 type transporter transmembrane domain-containing protein</fullName>
    </recommendedName>
</protein>
<keyword evidence="9" id="KW-1185">Reference proteome</keyword>
<dbReference type="AlphaFoldDB" id="A0A160IJ17"/>
<feature type="transmembrane region" description="Helical" evidence="6">
    <location>
        <begin position="369"/>
        <end position="391"/>
    </location>
</feature>
<proteinExistence type="predicted"/>
<dbReference type="KEGG" id="fpn:ABE65_003515"/>
<gene>
    <name evidence="8" type="ORF">ABE65_003515</name>
</gene>
<evidence type="ECO:0000256" key="2">
    <source>
        <dbReference type="ARBA" id="ARBA00022475"/>
    </source>
</evidence>
<evidence type="ECO:0000313" key="8">
    <source>
        <dbReference type="EMBL" id="ANC75934.1"/>
    </source>
</evidence>
<accession>A0A160IJ17</accession>
<reference evidence="8 9" key="1">
    <citation type="submission" date="2016-04" db="EMBL/GenBank/DDBJ databases">
        <title>Complete genome sequence of Fictibacillus phosphorivorans G25-29, a strain toxic to nematodes.</title>
        <authorList>
            <person name="Zheng Z."/>
        </authorList>
    </citation>
    <scope>NUCLEOTIDE SEQUENCE [LARGE SCALE GENOMIC DNA]</scope>
    <source>
        <strain evidence="8 9">G25-29</strain>
    </source>
</reference>
<dbReference type="PANTHER" id="PTHR30294:SF29">
    <property type="entry name" value="MULTIDRUG ABC TRANSPORTER PERMEASE YBHS-RELATED"/>
    <property type="match status" value="1"/>
</dbReference>
<feature type="transmembrane region" description="Helical" evidence="6">
    <location>
        <begin position="279"/>
        <end position="302"/>
    </location>
</feature>
<evidence type="ECO:0000256" key="1">
    <source>
        <dbReference type="ARBA" id="ARBA00004651"/>
    </source>
</evidence>
<keyword evidence="5 6" id="KW-0472">Membrane</keyword>
<dbReference type="InterPro" id="IPR013525">
    <property type="entry name" value="ABC2_TM"/>
</dbReference>
<dbReference type="InterPro" id="IPR051449">
    <property type="entry name" value="ABC-2_transporter_component"/>
</dbReference>
<keyword evidence="4 6" id="KW-1133">Transmembrane helix</keyword>
<evidence type="ECO:0000256" key="3">
    <source>
        <dbReference type="ARBA" id="ARBA00022692"/>
    </source>
</evidence>
<feature type="domain" description="ABC-2 type transporter transmembrane" evidence="7">
    <location>
        <begin position="20"/>
        <end position="388"/>
    </location>
</feature>
<comment type="subcellular location">
    <subcellularLocation>
        <location evidence="1">Cell membrane</location>
        <topology evidence="1">Multi-pass membrane protein</topology>
    </subcellularLocation>
</comment>
<evidence type="ECO:0000256" key="5">
    <source>
        <dbReference type="ARBA" id="ARBA00023136"/>
    </source>
</evidence>
<feature type="transmembrane region" description="Helical" evidence="6">
    <location>
        <begin position="338"/>
        <end position="357"/>
    </location>
</feature>
<dbReference type="PANTHER" id="PTHR30294">
    <property type="entry name" value="MEMBRANE COMPONENT OF ABC TRANSPORTER YHHJ-RELATED"/>
    <property type="match status" value="1"/>
</dbReference>
<dbReference type="Proteomes" id="UP000076623">
    <property type="component" value="Chromosome"/>
</dbReference>
<evidence type="ECO:0000313" key="9">
    <source>
        <dbReference type="Proteomes" id="UP000076623"/>
    </source>
</evidence>
<evidence type="ECO:0000259" key="7">
    <source>
        <dbReference type="Pfam" id="PF12698"/>
    </source>
</evidence>
<dbReference type="EMBL" id="CP015378">
    <property type="protein sequence ID" value="ANC75934.1"/>
    <property type="molecule type" value="Genomic_DNA"/>
</dbReference>
<feature type="transmembrane region" description="Helical" evidence="6">
    <location>
        <begin position="180"/>
        <end position="207"/>
    </location>
</feature>
<name>A0A160IJ17_9BACL</name>
<feature type="transmembrane region" description="Helical" evidence="6">
    <location>
        <begin position="314"/>
        <end position="332"/>
    </location>
</feature>
<organism evidence="8 9">
    <name type="scientific">Fictibacillus phosphorivorans</name>
    <dbReference type="NCBI Taxonomy" id="1221500"/>
    <lineage>
        <taxon>Bacteria</taxon>
        <taxon>Bacillati</taxon>
        <taxon>Bacillota</taxon>
        <taxon>Bacilli</taxon>
        <taxon>Bacillales</taxon>
        <taxon>Fictibacillaceae</taxon>
        <taxon>Fictibacillus</taxon>
    </lineage>
</organism>
<dbReference type="GO" id="GO:0140359">
    <property type="term" value="F:ABC-type transporter activity"/>
    <property type="evidence" value="ECO:0007669"/>
    <property type="project" value="InterPro"/>
</dbReference>
<evidence type="ECO:0000256" key="4">
    <source>
        <dbReference type="ARBA" id="ARBA00022989"/>
    </source>
</evidence>
<keyword evidence="2" id="KW-1003">Cell membrane</keyword>
<dbReference type="GO" id="GO:0005886">
    <property type="term" value="C:plasma membrane"/>
    <property type="evidence" value="ECO:0007669"/>
    <property type="project" value="UniProtKB-SubCell"/>
</dbReference>
<dbReference type="Pfam" id="PF12698">
    <property type="entry name" value="ABC2_membrane_3"/>
    <property type="match status" value="1"/>
</dbReference>
<sequence>MSKFMTVMMHTYRSKIKSKPFLITTLITIGLLFVITNMNEITKMFGEDEVSKIGVIDRTGETLPALQTQLKQTSDDLKAEAFTKSENEAEKAVLDGKIEGLLILDRDASGIMTGTYKAEDVTQQSLIADVELALQQIKNKSAAESIGLNQEQLAAIYSPVSFAKESLSDSAKSEEEAAQVYILVYVVLFFMYMAVMMYGSMIAVEVATEKSSRVMEILISSVSPVTQMFGKIFGIVLVALTQLALFVAGGFLAVKLNGQLSGSESIINELKLNEIPTSLIIYALVFFILGFFLYSTLFAMLGSLISRVEEVNNLMTPVVIVIVAAFMIAMFGRENPESGFVAAASYFPLFTPMLMLLRVGMLSLPVWEVALGIGVLVGAIFLFAIIGARVYRGGVLMYGNAPSLKLFKQALLLSKQEKKNTTDI</sequence>
<evidence type="ECO:0000256" key="6">
    <source>
        <dbReference type="SAM" id="Phobius"/>
    </source>
</evidence>